<organism evidence="1 2">
    <name type="scientific">Mammaliicoccus sciuri</name>
    <name type="common">Staphylococcus sciuri</name>
    <dbReference type="NCBI Taxonomy" id="1296"/>
    <lineage>
        <taxon>Bacteria</taxon>
        <taxon>Bacillati</taxon>
        <taxon>Bacillota</taxon>
        <taxon>Bacilli</taxon>
        <taxon>Bacillales</taxon>
        <taxon>Staphylococcaceae</taxon>
        <taxon>Mammaliicoccus</taxon>
    </lineage>
</organism>
<dbReference type="Proteomes" id="UP000640299">
    <property type="component" value="Chromosome"/>
</dbReference>
<protein>
    <submittedName>
        <fullName evidence="1">Uncharacterized protein</fullName>
    </submittedName>
</protein>
<evidence type="ECO:0000313" key="1">
    <source>
        <dbReference type="EMBL" id="QRN90728.1"/>
    </source>
</evidence>
<dbReference type="AlphaFoldDB" id="A0AB37HMB3"/>
<dbReference type="EMBL" id="CP069389">
    <property type="protein sequence ID" value="QRN90728.1"/>
    <property type="molecule type" value="Genomic_DNA"/>
</dbReference>
<evidence type="ECO:0000313" key="2">
    <source>
        <dbReference type="Proteomes" id="UP000640299"/>
    </source>
</evidence>
<name>A0AB37HMB3_MAMSC</name>
<accession>A0AB37HMB3</accession>
<gene>
    <name evidence="1" type="ORF">JRU67_11810</name>
</gene>
<sequence length="121" mass="14211">MNPINFKIKKTVSGDYNTPVTFYEYKDTSPYPDEIEERKLYYCLAEMYNLSAKDWEILNVSSSKTGMAIVIPDPLEDYTPRTNHVVEVDDFRLEHKRYDILEFRLNKPDKGQITIVLGNRP</sequence>
<dbReference type="RefSeq" id="WP_164961338.1">
    <property type="nucleotide sequence ID" value="NZ_CP069389.1"/>
</dbReference>
<reference evidence="1" key="1">
    <citation type="submission" date="2021-02" db="EMBL/GenBank/DDBJ databases">
        <title>cfr and optrA-positive Staphylococcus spp.</title>
        <authorList>
            <person name="Chen L."/>
        </authorList>
    </citation>
    <scope>NUCLEOTIDE SEQUENCE</scope>
    <source>
        <strain evidence="1">GDQ20D70P</strain>
    </source>
</reference>
<proteinExistence type="predicted"/>